<protein>
    <submittedName>
        <fullName evidence="2">GNAT family N-acetyltransferase</fullName>
    </submittedName>
</protein>
<evidence type="ECO:0000259" key="1">
    <source>
        <dbReference type="PROSITE" id="PS51186"/>
    </source>
</evidence>
<dbReference type="PROSITE" id="PS51186">
    <property type="entry name" value="GNAT"/>
    <property type="match status" value="1"/>
</dbReference>
<dbReference type="EMBL" id="JBDJNQ010000014">
    <property type="protein sequence ID" value="MEN5380150.1"/>
    <property type="molecule type" value="Genomic_DNA"/>
</dbReference>
<sequence>MNNMKYSFREATAGDAVEIWKILEKAIKRRKEDGSTQWQDGYPNLSVIENDIKKSVGYVLVDDDIITGYCAILINDEPAYANIKGAWLTNGDFVVYHRVAISEKYLGQGLAQRILQHIEDFALKHNIYSVKVDTNFDNKGMLWILQKMCYHYCGEVTFRGRPRKAFEKILR</sequence>
<dbReference type="InterPro" id="IPR000182">
    <property type="entry name" value="GNAT_dom"/>
</dbReference>
<dbReference type="InterPro" id="IPR016181">
    <property type="entry name" value="Acyl_CoA_acyltransferase"/>
</dbReference>
<evidence type="ECO:0000313" key="3">
    <source>
        <dbReference type="Proteomes" id="UP001409291"/>
    </source>
</evidence>
<name>A0ABV0BZE6_9SPHI</name>
<organism evidence="2 3">
    <name type="scientific">Sphingobacterium kitahiroshimense</name>
    <dbReference type="NCBI Taxonomy" id="470446"/>
    <lineage>
        <taxon>Bacteria</taxon>
        <taxon>Pseudomonadati</taxon>
        <taxon>Bacteroidota</taxon>
        <taxon>Sphingobacteriia</taxon>
        <taxon>Sphingobacteriales</taxon>
        <taxon>Sphingobacteriaceae</taxon>
        <taxon>Sphingobacterium</taxon>
    </lineage>
</organism>
<dbReference type="Gene3D" id="3.40.630.30">
    <property type="match status" value="1"/>
</dbReference>
<accession>A0ABV0BZE6</accession>
<dbReference type="SUPFAM" id="SSF55729">
    <property type="entry name" value="Acyl-CoA N-acyltransferases (Nat)"/>
    <property type="match status" value="1"/>
</dbReference>
<comment type="caution">
    <text evidence="2">The sequence shown here is derived from an EMBL/GenBank/DDBJ whole genome shotgun (WGS) entry which is preliminary data.</text>
</comment>
<proteinExistence type="predicted"/>
<dbReference type="Pfam" id="PF00583">
    <property type="entry name" value="Acetyltransf_1"/>
    <property type="match status" value="1"/>
</dbReference>
<reference evidence="2 3" key="1">
    <citation type="submission" date="2024-04" db="EMBL/GenBank/DDBJ databases">
        <title>WGS of bacteria from Torrens River.</title>
        <authorList>
            <person name="Wyrsch E.R."/>
            <person name="Drigo B."/>
        </authorList>
    </citation>
    <scope>NUCLEOTIDE SEQUENCE [LARGE SCALE GENOMIC DNA]</scope>
    <source>
        <strain evidence="2 3">TWI391</strain>
    </source>
</reference>
<dbReference type="CDD" id="cd04301">
    <property type="entry name" value="NAT_SF"/>
    <property type="match status" value="1"/>
</dbReference>
<gene>
    <name evidence="2" type="ORF">ABE541_22980</name>
</gene>
<keyword evidence="3" id="KW-1185">Reference proteome</keyword>
<feature type="domain" description="N-acetyltransferase" evidence="1">
    <location>
        <begin position="6"/>
        <end position="171"/>
    </location>
</feature>
<dbReference type="Proteomes" id="UP001409291">
    <property type="component" value="Unassembled WGS sequence"/>
</dbReference>
<dbReference type="RefSeq" id="WP_346583029.1">
    <property type="nucleotide sequence ID" value="NZ_JBDJNQ010000014.1"/>
</dbReference>
<evidence type="ECO:0000313" key="2">
    <source>
        <dbReference type="EMBL" id="MEN5380150.1"/>
    </source>
</evidence>